<dbReference type="OrthoDB" id="9129217at2"/>
<dbReference type="RefSeq" id="WP_096672904.1">
    <property type="nucleotide sequence ID" value="NZ_OANS01000002.1"/>
</dbReference>
<keyword evidence="1" id="KW-1133">Transmembrane helix</keyword>
<protein>
    <submittedName>
        <fullName evidence="2">Uncharacterized protein</fullName>
    </submittedName>
</protein>
<sequence>MSKFLHSLKNALLDWAVSSAYFAVWFCALTFYNQEVSHLAEKGFLSYGFAILQAVVLSKFLVTAQMLQPFTEPDKSATSIYWLVIRRTTFSTVIVLLIRYTEAGAQGFLKGHGFIDSMLSFCQGEPLKVLALTFLYWLIVMPYIAYGVLQHLAGEKDVQSYLRDPRNDS</sequence>
<feature type="transmembrane region" description="Helical" evidence="1">
    <location>
        <begin position="44"/>
        <end position="67"/>
    </location>
</feature>
<dbReference type="Proteomes" id="UP000218069">
    <property type="component" value="Unassembled WGS sequence"/>
</dbReference>
<proteinExistence type="predicted"/>
<feature type="transmembrane region" description="Helical" evidence="1">
    <location>
        <begin position="12"/>
        <end position="32"/>
    </location>
</feature>
<evidence type="ECO:0000313" key="3">
    <source>
        <dbReference type="Proteomes" id="UP000218069"/>
    </source>
</evidence>
<gene>
    <name evidence="2" type="ORF">SAMN06295945_0989</name>
</gene>
<keyword evidence="3" id="KW-1185">Reference proteome</keyword>
<keyword evidence="1" id="KW-0812">Transmembrane</keyword>
<evidence type="ECO:0000256" key="1">
    <source>
        <dbReference type="SAM" id="Phobius"/>
    </source>
</evidence>
<keyword evidence="1" id="KW-0472">Membrane</keyword>
<dbReference type="AlphaFoldDB" id="A0A240E1B2"/>
<organism evidence="2 3">
    <name type="scientific">Polynucleobacter meluiroseus</name>
    <dbReference type="NCBI Taxonomy" id="1938814"/>
    <lineage>
        <taxon>Bacteria</taxon>
        <taxon>Pseudomonadati</taxon>
        <taxon>Pseudomonadota</taxon>
        <taxon>Betaproteobacteria</taxon>
        <taxon>Burkholderiales</taxon>
        <taxon>Burkholderiaceae</taxon>
        <taxon>Polynucleobacter</taxon>
    </lineage>
</organism>
<dbReference type="EMBL" id="OANS01000002">
    <property type="protein sequence ID" value="SNX28650.1"/>
    <property type="molecule type" value="Genomic_DNA"/>
</dbReference>
<feature type="transmembrane region" description="Helical" evidence="1">
    <location>
        <begin position="129"/>
        <end position="149"/>
    </location>
</feature>
<name>A0A240E1B2_9BURK</name>
<evidence type="ECO:0000313" key="2">
    <source>
        <dbReference type="EMBL" id="SNX28650.1"/>
    </source>
</evidence>
<accession>A0A240E1B2</accession>
<reference evidence="3" key="1">
    <citation type="submission" date="2017-08" db="EMBL/GenBank/DDBJ databases">
        <authorList>
            <person name="Varghese N."/>
            <person name="Submissions S."/>
        </authorList>
    </citation>
    <scope>NUCLEOTIDE SEQUENCE [LARGE SCALE GENOMIC DNA]</scope>
    <source>
        <strain evidence="3">AP-Melu-1000-B4</strain>
    </source>
</reference>